<evidence type="ECO:0000256" key="1">
    <source>
        <dbReference type="ARBA" id="ARBA00004202"/>
    </source>
</evidence>
<keyword evidence="5" id="KW-1003">Cell membrane</keyword>
<evidence type="ECO:0000256" key="11">
    <source>
        <dbReference type="ARBA" id="ARBA00022989"/>
    </source>
</evidence>
<evidence type="ECO:0000256" key="2">
    <source>
        <dbReference type="ARBA" id="ARBA00004477"/>
    </source>
</evidence>
<dbReference type="SMART" id="SM00239">
    <property type="entry name" value="C2"/>
    <property type="match status" value="4"/>
</dbReference>
<keyword evidence="8" id="KW-0677">Repeat</keyword>
<reference evidence="18" key="3">
    <citation type="submission" date="2025-09" db="UniProtKB">
        <authorList>
            <consortium name="Ensembl"/>
        </authorList>
    </citation>
    <scope>IDENTIFICATION</scope>
</reference>
<evidence type="ECO:0000259" key="17">
    <source>
        <dbReference type="PROSITE" id="PS51847"/>
    </source>
</evidence>
<dbReference type="InterPro" id="IPR000008">
    <property type="entry name" value="C2_dom"/>
</dbReference>
<keyword evidence="13" id="KW-0446">Lipid-binding</keyword>
<evidence type="ECO:0000256" key="10">
    <source>
        <dbReference type="ARBA" id="ARBA00022837"/>
    </source>
</evidence>
<evidence type="ECO:0000256" key="7">
    <source>
        <dbReference type="ARBA" id="ARBA00022723"/>
    </source>
</evidence>
<evidence type="ECO:0000256" key="13">
    <source>
        <dbReference type="ARBA" id="ARBA00023121"/>
    </source>
</evidence>
<dbReference type="Pfam" id="PF00168">
    <property type="entry name" value="C2"/>
    <property type="match status" value="4"/>
</dbReference>
<dbReference type="GO" id="GO:0061817">
    <property type="term" value="P:endoplasmic reticulum-plasma membrane tethering"/>
    <property type="evidence" value="ECO:0007669"/>
    <property type="project" value="InterPro"/>
</dbReference>
<keyword evidence="10" id="KW-0106">Calcium</keyword>
<dbReference type="PANTHER" id="PTHR45761:SF3">
    <property type="entry name" value="EXTENDED SYNAPTOTAGMIN-1"/>
    <property type="match status" value="1"/>
</dbReference>
<evidence type="ECO:0000256" key="4">
    <source>
        <dbReference type="ARBA" id="ARBA00022448"/>
    </source>
</evidence>
<keyword evidence="19" id="KW-1185">Reference proteome</keyword>
<feature type="transmembrane region" description="Helical" evidence="15">
    <location>
        <begin position="55"/>
        <end position="74"/>
    </location>
</feature>
<evidence type="ECO:0000256" key="3">
    <source>
        <dbReference type="ARBA" id="ARBA00005867"/>
    </source>
</evidence>
<dbReference type="GO" id="GO:0005789">
    <property type="term" value="C:endoplasmic reticulum membrane"/>
    <property type="evidence" value="ECO:0007669"/>
    <property type="project" value="UniProtKB-SubCell"/>
</dbReference>
<evidence type="ECO:0000256" key="8">
    <source>
        <dbReference type="ARBA" id="ARBA00022737"/>
    </source>
</evidence>
<dbReference type="GO" id="GO:0005509">
    <property type="term" value="F:calcium ion binding"/>
    <property type="evidence" value="ECO:0007669"/>
    <property type="project" value="TreeGrafter"/>
</dbReference>
<dbReference type="PROSITE" id="PS50004">
    <property type="entry name" value="C2"/>
    <property type="match status" value="4"/>
</dbReference>
<name>A0A673BY49_9TELE</name>
<feature type="domain" description="C2" evidence="16">
    <location>
        <begin position="425"/>
        <end position="543"/>
    </location>
</feature>
<evidence type="ECO:0000313" key="19">
    <source>
        <dbReference type="Proteomes" id="UP000472271"/>
    </source>
</evidence>
<keyword evidence="14 15" id="KW-0472">Membrane</keyword>
<dbReference type="PROSITE" id="PS51847">
    <property type="entry name" value="SMP"/>
    <property type="match status" value="1"/>
</dbReference>
<dbReference type="InterPro" id="IPR039010">
    <property type="entry name" value="Synaptotagmin_SMP"/>
</dbReference>
<proteinExistence type="inferred from homology"/>
<feature type="domain" description="SMP-LTD" evidence="17">
    <location>
        <begin position="118"/>
        <end position="296"/>
    </location>
</feature>
<evidence type="ECO:0000256" key="15">
    <source>
        <dbReference type="SAM" id="Phobius"/>
    </source>
</evidence>
<reference evidence="18" key="2">
    <citation type="submission" date="2025-08" db="UniProtKB">
        <authorList>
            <consortium name="Ensembl"/>
        </authorList>
    </citation>
    <scope>IDENTIFICATION</scope>
</reference>
<dbReference type="CDD" id="cd08391">
    <property type="entry name" value="C2A_C2C_Synaptotagmin_like"/>
    <property type="match status" value="1"/>
</dbReference>
<dbReference type="CDD" id="cd04050">
    <property type="entry name" value="C2B_Synaptotagmin-like"/>
    <property type="match status" value="1"/>
</dbReference>
<evidence type="ECO:0000256" key="12">
    <source>
        <dbReference type="ARBA" id="ARBA00023055"/>
    </source>
</evidence>
<evidence type="ECO:0000259" key="16">
    <source>
        <dbReference type="PROSITE" id="PS50004"/>
    </source>
</evidence>
<accession>A0A673BY49</accession>
<dbReference type="GO" id="GO:0008429">
    <property type="term" value="F:phosphatidylethanolamine binding"/>
    <property type="evidence" value="ECO:0007669"/>
    <property type="project" value="TreeGrafter"/>
</dbReference>
<keyword evidence="11 15" id="KW-1133">Transmembrane helix</keyword>
<feature type="domain" description="C2" evidence="16">
    <location>
        <begin position="295"/>
        <end position="424"/>
    </location>
</feature>
<dbReference type="InterPro" id="IPR037749">
    <property type="entry name" value="Ext_Synaptotagmin_C2B"/>
</dbReference>
<dbReference type="FunFam" id="2.60.40.150:FF:000106">
    <property type="entry name" value="extended synaptotagmin-1 isoform X1"/>
    <property type="match status" value="1"/>
</dbReference>
<dbReference type="Ensembl" id="ENSSORT00005046189.1">
    <property type="protein sequence ID" value="ENSSORP00005045053.1"/>
    <property type="gene ID" value="ENSSORG00005020459.1"/>
</dbReference>
<dbReference type="FunFam" id="2.60.40.150:FF:000025">
    <property type="entry name" value="Extended synaptotagmin 2"/>
    <property type="match status" value="1"/>
</dbReference>
<protein>
    <submittedName>
        <fullName evidence="18">Extended synaptotagmin-like protein 1a</fullName>
    </submittedName>
</protein>
<evidence type="ECO:0000256" key="9">
    <source>
        <dbReference type="ARBA" id="ARBA00022824"/>
    </source>
</evidence>
<comment type="similarity">
    <text evidence="3">Belongs to the extended synaptotagmin family.</text>
</comment>
<evidence type="ECO:0000256" key="5">
    <source>
        <dbReference type="ARBA" id="ARBA00022475"/>
    </source>
</evidence>
<keyword evidence="6 15" id="KW-0812">Transmembrane</keyword>
<dbReference type="PANTHER" id="PTHR45761">
    <property type="entry name" value="EXTENDED SYNAPTOTAGMIN-LIKE PROTEIN 2, ISOFORM C"/>
    <property type="match status" value="1"/>
</dbReference>
<organism evidence="18 19">
    <name type="scientific">Sphaeramia orbicularis</name>
    <name type="common">orbiculate cardinalfish</name>
    <dbReference type="NCBI Taxonomy" id="375764"/>
    <lineage>
        <taxon>Eukaryota</taxon>
        <taxon>Metazoa</taxon>
        <taxon>Chordata</taxon>
        <taxon>Craniata</taxon>
        <taxon>Vertebrata</taxon>
        <taxon>Euteleostomi</taxon>
        <taxon>Actinopterygii</taxon>
        <taxon>Neopterygii</taxon>
        <taxon>Teleostei</taxon>
        <taxon>Neoteleostei</taxon>
        <taxon>Acanthomorphata</taxon>
        <taxon>Gobiaria</taxon>
        <taxon>Kurtiformes</taxon>
        <taxon>Apogonoidei</taxon>
        <taxon>Apogonidae</taxon>
        <taxon>Apogoninae</taxon>
        <taxon>Sphaeramia</taxon>
    </lineage>
</organism>
<dbReference type="GO" id="GO:0035091">
    <property type="term" value="F:phosphatidylinositol binding"/>
    <property type="evidence" value="ECO:0007669"/>
    <property type="project" value="TreeGrafter"/>
</dbReference>
<dbReference type="Proteomes" id="UP000472271">
    <property type="component" value="Chromosome 7"/>
</dbReference>
<dbReference type="GO" id="GO:0031210">
    <property type="term" value="F:phosphatidylcholine binding"/>
    <property type="evidence" value="ECO:0007669"/>
    <property type="project" value="TreeGrafter"/>
</dbReference>
<dbReference type="Pfam" id="PF17047">
    <property type="entry name" value="SMP_LBD"/>
    <property type="match status" value="1"/>
</dbReference>
<gene>
    <name evidence="18" type="primary">esyt1a</name>
</gene>
<dbReference type="InterPro" id="IPR035892">
    <property type="entry name" value="C2_domain_sf"/>
</dbReference>
<dbReference type="GO" id="GO:0006869">
    <property type="term" value="P:lipid transport"/>
    <property type="evidence" value="ECO:0007669"/>
    <property type="project" value="UniProtKB-KW"/>
</dbReference>
<reference evidence="18" key="1">
    <citation type="submission" date="2019-06" db="EMBL/GenBank/DDBJ databases">
        <authorList>
            <consortium name="Wellcome Sanger Institute Data Sharing"/>
        </authorList>
    </citation>
    <scope>NUCLEOTIDE SEQUENCE [LARGE SCALE GENOMIC DNA]</scope>
</reference>
<feature type="domain" description="C2" evidence="16">
    <location>
        <begin position="567"/>
        <end position="686"/>
    </location>
</feature>
<dbReference type="GO" id="GO:0005886">
    <property type="term" value="C:plasma membrane"/>
    <property type="evidence" value="ECO:0007669"/>
    <property type="project" value="UniProtKB-SubCell"/>
</dbReference>
<keyword evidence="4" id="KW-0813">Transport</keyword>
<comment type="subcellular location">
    <subcellularLocation>
        <location evidence="1">Cell membrane</location>
        <topology evidence="1">Peripheral membrane protein</topology>
    </subcellularLocation>
    <subcellularLocation>
        <location evidence="2">Endoplasmic reticulum membrane</location>
        <topology evidence="2">Multi-pass membrane protein</topology>
    </subcellularLocation>
</comment>
<dbReference type="InterPro" id="IPR031468">
    <property type="entry name" value="SMP_LBD"/>
</dbReference>
<dbReference type="Gene3D" id="2.60.40.150">
    <property type="entry name" value="C2 domain"/>
    <property type="match status" value="4"/>
</dbReference>
<feature type="transmembrane region" description="Helical" evidence="15">
    <location>
        <begin position="228"/>
        <end position="248"/>
    </location>
</feature>
<sequence>WEDSLEVFFVVVAMPSVDATADPAVARHPPGERAAGVLWSFGKCLGALLPVYLAGYYGFSISVVLFGLMIYMGWKHSRLEKVMKLKSAMYLLENEQEFTTAKVFRSKRDLPPWVNFPDVEKVEWLNKILQQAWPFIGQYLEKLLVETIAPAIRASSIHLQTLSFTKVNIGDKALKVVGVKAHTEHDKRQVMLDLYVSYAGDVEINVEIKKYFCKAGVKGVQLHGKLRVILEPLIGDVPLVGAITMFFIRRPKLDINWTGLTNLLDIPGLNAMSDTMIMDAIATHLVLPNRLTVPLVANLHVAQLRSPLPRGVVRIHLLEAENLTAKDTVIKGLIDGKSDPYAVLRVGTQIFTSHHVDSNLNPQWREMYEVIVHEVPGQELEVEVFDKDPDQDDFLGRDVPSGSVHLRLEWLSLLSSADRLSEVIQKNQNLTNKTADPPSAAILAVYLDQAHALPMRKGNKDPSPVVQISVQDATKESKTCYGTNSPVWEDAFTFFIQDPRKQEIDIQVKDDDRAFSLGSLTIPLSRLLSTPELTMDQWFQLENSGSASRIFIKIVLRVSTSAWLAKPQPARPQHTTPDPEFATEGVLRIHLIEAQNLIAKDNFMGGMVKGKSDPYVKIRVAGITFRSHTIKENLNPVWNELYEVQTPSIPEYLAFLVCQSPNQYVLIEWMHSLTCVNSKTDNTRCLGWSLTTMSACNLNVFVNVCVCFCVKLSHSWGQALGSVTLPLREVLADPGLVLDHWFSLDGALPESQILLRVTLKVLTTLCAYFLFLLLDFNTTITFLPFVFSTADNAGAQGQVKLTIGYSMEESRLFITVHACRCLTACSKDGADPYVTFILLPDKKATTKRRTATKKRDLNPEFNERFDFDFSLEESTQRRLDLSVKHSVSFMSREKELIGKVDMIICISNSVTY</sequence>
<dbReference type="GO" id="GO:0005544">
    <property type="term" value="F:calcium-dependent phospholipid binding"/>
    <property type="evidence" value="ECO:0007669"/>
    <property type="project" value="TreeGrafter"/>
</dbReference>
<dbReference type="AlphaFoldDB" id="A0A673BY49"/>
<evidence type="ECO:0000256" key="14">
    <source>
        <dbReference type="ARBA" id="ARBA00023136"/>
    </source>
</evidence>
<feature type="domain" description="C2" evidence="16">
    <location>
        <begin position="795"/>
        <end position="912"/>
    </location>
</feature>
<dbReference type="InterPro" id="IPR051634">
    <property type="entry name" value="Extended_Synaptotagmin"/>
</dbReference>
<keyword evidence="12" id="KW-0445">Lipid transport</keyword>
<keyword evidence="7" id="KW-0479">Metal-binding</keyword>
<evidence type="ECO:0000313" key="18">
    <source>
        <dbReference type="Ensembl" id="ENSSORP00005045053.1"/>
    </source>
</evidence>
<keyword evidence="9" id="KW-0256">Endoplasmic reticulum</keyword>
<dbReference type="SUPFAM" id="SSF49562">
    <property type="entry name" value="C2 domain (Calcium/lipid-binding domain, CaLB)"/>
    <property type="match status" value="4"/>
</dbReference>
<evidence type="ECO:0000256" key="6">
    <source>
        <dbReference type="ARBA" id="ARBA00022692"/>
    </source>
</evidence>
<dbReference type="InterPro" id="IPR037733">
    <property type="entry name" value="Ext_Synaptotagmin_C2A"/>
</dbReference>